<dbReference type="GeneID" id="95972550"/>
<keyword evidence="4" id="KW-0238">DNA-binding</keyword>
<comment type="caution">
    <text evidence="6">The sequence shown here is derived from an EMBL/GenBank/DDBJ whole genome shotgun (WGS) entry which is preliminary data.</text>
</comment>
<accession>A0A2A5T4S2</accession>
<dbReference type="RefSeq" id="WP_223823673.1">
    <property type="nucleotide sequence ID" value="NZ_NBYY01000011.1"/>
</dbReference>
<dbReference type="EMBL" id="NBYY01000011">
    <property type="protein sequence ID" value="PCS23154.1"/>
    <property type="molecule type" value="Genomic_DNA"/>
</dbReference>
<evidence type="ECO:0000256" key="5">
    <source>
        <dbReference type="ARBA" id="ARBA00023172"/>
    </source>
</evidence>
<dbReference type="InterPro" id="IPR001207">
    <property type="entry name" value="Transposase_mutator"/>
</dbReference>
<dbReference type="Proteomes" id="UP000219020">
    <property type="component" value="Unassembled WGS sequence"/>
</dbReference>
<keyword evidence="7" id="KW-1185">Reference proteome</keyword>
<evidence type="ECO:0000313" key="6">
    <source>
        <dbReference type="EMBL" id="PCS23154.1"/>
    </source>
</evidence>
<proteinExistence type="inferred from homology"/>
<dbReference type="GO" id="GO:0006313">
    <property type="term" value="P:DNA transposition"/>
    <property type="evidence" value="ECO:0007669"/>
    <property type="project" value="InterPro"/>
</dbReference>
<comment type="similarity">
    <text evidence="2">Belongs to the transposase mutator family.</text>
</comment>
<organism evidence="6 7">
    <name type="scientific">Candidatus Enterovibrio escicola</name>
    <dbReference type="NCBI Taxonomy" id="1927127"/>
    <lineage>
        <taxon>Bacteria</taxon>
        <taxon>Pseudomonadati</taxon>
        <taxon>Pseudomonadota</taxon>
        <taxon>Gammaproteobacteria</taxon>
        <taxon>Vibrionales</taxon>
        <taxon>Vibrionaceae</taxon>
        <taxon>Enterovibrio</taxon>
    </lineage>
</organism>
<comment type="function">
    <text evidence="1">Required for the transposition of the insertion element.</text>
</comment>
<evidence type="ECO:0000256" key="4">
    <source>
        <dbReference type="ARBA" id="ARBA00023125"/>
    </source>
</evidence>
<evidence type="ECO:0000256" key="1">
    <source>
        <dbReference type="ARBA" id="ARBA00002190"/>
    </source>
</evidence>
<protein>
    <submittedName>
        <fullName evidence="6">Mobile element protein</fullName>
    </submittedName>
</protein>
<dbReference type="GO" id="GO:0003677">
    <property type="term" value="F:DNA binding"/>
    <property type="evidence" value="ECO:0007669"/>
    <property type="project" value="UniProtKB-KW"/>
</dbReference>
<reference evidence="7" key="1">
    <citation type="submission" date="2017-04" db="EMBL/GenBank/DDBJ databases">
        <title>Genome evolution of the luminous symbionts of deep sea anglerfish.</title>
        <authorList>
            <person name="Hendry T.A."/>
        </authorList>
    </citation>
    <scope>NUCLEOTIDE SEQUENCE [LARGE SCALE GENOMIC DNA]</scope>
</reference>
<sequence length="100" mass="11329">MDNNHNVTEFHKVENPLNELMKQDPQQLLGKAIEAKVQSLLDTCTSLQANRKQGVVRNGHLPERHLETGFGEITIKVPKVRDRTGSGIKFNNKLVLPYLK</sequence>
<evidence type="ECO:0000256" key="3">
    <source>
        <dbReference type="ARBA" id="ARBA00022578"/>
    </source>
</evidence>
<keyword evidence="3" id="KW-0815">Transposition</keyword>
<dbReference type="GO" id="GO:0004803">
    <property type="term" value="F:transposase activity"/>
    <property type="evidence" value="ECO:0007669"/>
    <property type="project" value="InterPro"/>
</dbReference>
<evidence type="ECO:0000256" key="2">
    <source>
        <dbReference type="ARBA" id="ARBA00010961"/>
    </source>
</evidence>
<keyword evidence="5" id="KW-0233">DNA recombination</keyword>
<gene>
    <name evidence="6" type="ORF">BTN49_1150</name>
</gene>
<dbReference type="AlphaFoldDB" id="A0A2A5T4S2"/>
<name>A0A2A5T4S2_9GAMM</name>
<dbReference type="Pfam" id="PF00872">
    <property type="entry name" value="Transposase_mut"/>
    <property type="match status" value="1"/>
</dbReference>
<evidence type="ECO:0000313" key="7">
    <source>
        <dbReference type="Proteomes" id="UP000219020"/>
    </source>
</evidence>